<keyword evidence="1" id="KW-0614">Plasmid</keyword>
<gene>
    <name evidence="1" type="ORF">CT19425_MP60033</name>
</gene>
<accession>A0A375IM92</accession>
<reference evidence="1 2" key="1">
    <citation type="submission" date="2018-01" db="EMBL/GenBank/DDBJ databases">
        <authorList>
            <person name="Gaut B.S."/>
            <person name="Morton B.R."/>
            <person name="Clegg M.T."/>
            <person name="Duvall M.R."/>
        </authorList>
    </citation>
    <scope>NUCLEOTIDE SEQUENCE [LARGE SCALE GENOMIC DNA]</scope>
    <source>
        <strain evidence="1">Cupriavidus taiwanensis LMG 19425</strain>
        <plasmid evidence="2">Plasmid ii</plasmid>
    </source>
</reference>
<name>A0A375IM92_9BURK</name>
<geneLocation type="plasmid" evidence="1">
    <name>II</name>
</geneLocation>
<dbReference type="Proteomes" id="UP000255505">
    <property type="component" value="Plasmid II"/>
</dbReference>
<protein>
    <submittedName>
        <fullName evidence="1">Uncharacterized protein</fullName>
    </submittedName>
</protein>
<dbReference type="EMBL" id="LT991977">
    <property type="protein sequence ID" value="SPK75657.1"/>
    <property type="molecule type" value="Genomic_DNA"/>
</dbReference>
<proteinExistence type="predicted"/>
<evidence type="ECO:0000313" key="2">
    <source>
        <dbReference type="Proteomes" id="UP000255505"/>
    </source>
</evidence>
<organism evidence="1 2">
    <name type="scientific">Cupriavidus taiwanensis</name>
    <dbReference type="NCBI Taxonomy" id="164546"/>
    <lineage>
        <taxon>Bacteria</taxon>
        <taxon>Pseudomonadati</taxon>
        <taxon>Pseudomonadota</taxon>
        <taxon>Betaproteobacteria</taxon>
        <taxon>Burkholderiales</taxon>
        <taxon>Burkholderiaceae</taxon>
        <taxon>Cupriavidus</taxon>
    </lineage>
</organism>
<evidence type="ECO:0000313" key="1">
    <source>
        <dbReference type="EMBL" id="SPK75657.1"/>
    </source>
</evidence>
<dbReference type="AlphaFoldDB" id="A0A375IM92"/>
<sequence>MLICSGDHFVMLRLQISSAPRNDGESSAARSGGQGTTIAMPTLAMPAAACHASRPGKSTSPEGLKQWSAGGLLACLAVAGANTTDRFEKGVALDRDLRVCKGWPEALERYELFLKQCLHVCVVQLDGVRVVVHEDQRGEFMMTQHSCLPSYRSILATGLHYTAGPPGSGSPVIADHILATTSLPLAPETPS</sequence>